<dbReference type="InterPro" id="IPR038706">
    <property type="entry name" value="Type_VI_SciN-like_sf"/>
</dbReference>
<evidence type="ECO:0000313" key="1">
    <source>
        <dbReference type="EMBL" id="VAW79440.1"/>
    </source>
</evidence>
<accession>A0A3B0YRV2</accession>
<dbReference type="AlphaFoldDB" id="A0A3B0YRV2"/>
<protein>
    <recommendedName>
        <fullName evidence="2">Type VI secretion lipoprotein/VasD</fullName>
    </recommendedName>
</protein>
<organism evidence="1">
    <name type="scientific">hydrothermal vent metagenome</name>
    <dbReference type="NCBI Taxonomy" id="652676"/>
    <lineage>
        <taxon>unclassified sequences</taxon>
        <taxon>metagenomes</taxon>
        <taxon>ecological metagenomes</taxon>
    </lineage>
</organism>
<reference evidence="1" key="1">
    <citation type="submission" date="2018-06" db="EMBL/GenBank/DDBJ databases">
        <authorList>
            <person name="Zhirakovskaya E."/>
        </authorList>
    </citation>
    <scope>NUCLEOTIDE SEQUENCE</scope>
</reference>
<dbReference type="Pfam" id="PF12790">
    <property type="entry name" value="T6SS-SciN"/>
    <property type="match status" value="1"/>
</dbReference>
<dbReference type="EMBL" id="UOFN01000111">
    <property type="protein sequence ID" value="VAW79440.1"/>
    <property type="molecule type" value="Genomic_DNA"/>
</dbReference>
<evidence type="ECO:0008006" key="2">
    <source>
        <dbReference type="Google" id="ProtNLM"/>
    </source>
</evidence>
<dbReference type="NCBIfam" id="TIGR03352">
    <property type="entry name" value="VI_chp_3"/>
    <property type="match status" value="1"/>
</dbReference>
<gene>
    <name evidence="1" type="ORF">MNBD_GAMMA15-1795</name>
</gene>
<dbReference type="PANTHER" id="PTHR37625">
    <property type="entry name" value="OUTER MEMBRANE LIPOPROTEIN-RELATED"/>
    <property type="match status" value="1"/>
</dbReference>
<dbReference type="Gene3D" id="2.60.40.4150">
    <property type="entry name" value="Type VI secretion system, lipoprotein SciN"/>
    <property type="match status" value="1"/>
</dbReference>
<proteinExistence type="predicted"/>
<dbReference type="InterPro" id="IPR017734">
    <property type="entry name" value="T6SS_SciN"/>
</dbReference>
<dbReference type="PANTHER" id="PTHR37625:SF4">
    <property type="entry name" value="OUTER MEMBRANE LIPOPROTEIN"/>
    <property type="match status" value="1"/>
</dbReference>
<name>A0A3B0YRV2_9ZZZZ</name>
<dbReference type="PROSITE" id="PS51257">
    <property type="entry name" value="PROKAR_LIPOPROTEIN"/>
    <property type="match status" value="1"/>
</dbReference>
<sequence length="169" mass="18363">MNIKRRVFLAAGVVLSGLLIAGCATTAKIMAPDPAKVVIRISSSADLNPDMMGRASPIVVRVYALKSDDTFNNADFFALYEQDTSILGGDMTSRDEMDIPPGESITIEKELNIDARYIGIIAAYRDLDNAVWRGRIETPLDKTTYIDVTLGKASLSIKKGEKKGGFLGF</sequence>